<dbReference type="InterPro" id="IPR033799">
    <property type="entry name" value="CdiA_EC869-like"/>
</dbReference>
<dbReference type="Proteomes" id="UP001592530">
    <property type="component" value="Unassembled WGS sequence"/>
</dbReference>
<evidence type="ECO:0000256" key="1">
    <source>
        <dbReference type="SAM" id="MobiDB-lite"/>
    </source>
</evidence>
<dbReference type="Gene3D" id="3.40.1350.110">
    <property type="match status" value="1"/>
</dbReference>
<dbReference type="PROSITE" id="PS50231">
    <property type="entry name" value="RICIN_B_LECTIN"/>
    <property type="match status" value="3"/>
</dbReference>
<dbReference type="Pfam" id="PF00652">
    <property type="entry name" value="Ricin_B_lectin"/>
    <property type="match status" value="3"/>
</dbReference>
<feature type="compositionally biased region" description="Low complexity" evidence="1">
    <location>
        <begin position="1542"/>
        <end position="1565"/>
    </location>
</feature>
<reference evidence="4 5" key="1">
    <citation type="submission" date="2024-09" db="EMBL/GenBank/DDBJ databases">
        <authorList>
            <person name="Lee S.D."/>
        </authorList>
    </citation>
    <scope>NUCLEOTIDE SEQUENCE [LARGE SCALE GENOMIC DNA]</scope>
    <source>
        <strain evidence="4 5">N1-3</strain>
    </source>
</reference>
<feature type="region of interest" description="Disordered" evidence="1">
    <location>
        <begin position="1521"/>
        <end position="1565"/>
    </location>
</feature>
<dbReference type="InterPro" id="IPR036844">
    <property type="entry name" value="Hint_dom_sf"/>
</dbReference>
<sequence>MFSGSILGRRLLRATAVVTLGALAWSMAAGSAAAVTPDWNLGNTQQSQISDINAQASGTVRNAGLGKCLDDLGGKTTNGTTVDSSTCNATAPQNWTYTPAPNSDAFGSVTLTGSPGKCLDITSTNGGEAKSVAMGGTTQMLLTTSGELYAKSSIGMGGWTKEADSIVLQIAAGSDGTQMMVGSDGAVYARSSIGATSGWVKEIAPGAIEIATNGGVQMILGSGGIVYARTGIGAASDWTAESAAGAKAIAVGSDGTQMMIGSDGAVYARSSIGATSGWVKEIAPGAKEIATNGGVQMIVGSDGNVYARTGIALNGWTKESGATIDPTFTSPIAADADGTQIYISTDKYAYARTGIGSTAWTKEGGSLSVLNYGTSIAGGAGGAQTVILSTGVVDARTGIGSTNWTVESDLTNETSNNSPVQLTDCNNWKSQQWIYQRNQIGSVQLYNPTAGRCVDTPSSSTADGTALQIYTCNGSIAQQFNPPAAAPAPSGPITDNAMNKCAVPASTMATAAVGTAVVLFSCGVGYKVPTCTTSCVTGPVLPWSLNADGTVTAAGLCLGVTGGETVTADGTLVQLAKCASSLDQQWVVGFDTGGAARLVNPNSGRCLDDPTSSITNGTQLRIWTCNNTAAQQWSAPHAGHAFVGPATVTTSTLAPGTGDINTRDQAMKTAATERDVTAHLALLLHAGGIKVRTAAAQALAGPSSALTTAWYGYEQGWVDDPSGPLAQDVADAATADHARVQRANGAGHFLDSYWMLGYAPEPDDNADVTNFMSKDSTYRLAMNAAEQALPVTHADQAAKDKVTAIAAAHAAQDPSEAWKWNMYRDHAINGSADDVRRFIQYDGWPTVAPVAGTPEFRVEVESLKARWAGGDPTNPLDPNDVLIDAEETAWAEWQAELNGQAQPRADLLADEMQALDALKAGAETMHDGLDYAWTAGGILWAQGQKTTGDPVIWSGVDMSQAPHNLGLIKAKVAALASAAQNEAAVAQDAANKADAALTSAYATALVAGLPEGRGLTYALQSAQVTKSAAAAAQATSNAMQTAVAATNATLADSATLLANASAQAHAARALYLRETAQDNAASAAVLATQAQNQAKAAATAAAVVAADKAKIATVEATAKDAQDRADAAAADAAKQRTIAANAKATAQTQRDNAAAADAAAQQQAATAAARQADAATAASRAADDDATAQQSVSDASAAESRAQIARNAMDAALTRSAAADAAAAAAAGTSAAADADAAAAQARSDANAAAIASDQANTDANHAESAAAAARAAATVANAAADKANSDAATADAAAEQTHAAARKADSLAADAIVQAAAAAQDAAAAQATAKQAGQDSANAKAAAVAAQTEAAGALSDSATATGQALATSQAALAAAAEASTVAAPADQAIDLAAPYASTDSAAGLSLLSSEAAKTMAQQQADVAAADATQAAALAAAAQDAANRAAGDAKLAAQAAADAAASASKAAASASAAMASAAQAAADAKSTKQADDRVNAMDAQATQDATDATASAQAASSDAATASGAATAGEADADDARDAADDAAGSADAASQDADDAAASAADAQQAAATAQADAATAQQMSDALTQLQQDNPQPGQVTDSGPSGIADVFTKQVITKYSFTPTSDCVGSGGCDVTGNYHIEGYNVYLLVSCVTPSPTDAETCINTGSGPQVNVDVLGVVPLAVPDHQLTIHITQQELLSSTLKALPGILFGEYIGCAERLTGNGGSLGDCAWVVAELAAPKAISIIAKGARDLRFAIAAGDVTGINSALAALSASAIDSATLLKLESAARLAKAKDIIAALDSCFTIPHSFAAGTAVLMADGSTRPIQDVRVGDLVENATPGGGVQVHRVDQTHLTRTDTSFTDLTVDTPAGASTITGTQNHPYYDLTRKAFVDAGRLTVGDRLQTTGGSGATVLSVRDYTGSMATYDLTIDGVHTYYVVAGTTPVLVHNIDCGPALKAAISVPGLSSLWTDSNRLTIEAALGGNLVKGYPYIDVWDAETATATSVKSIDLRYDSYRFSNSTVTGAGKRYVDDMVNFRRNGTPHSDPAINPGMVKNYVLRLAFPDGATEKQLAALQKVVDYGATKGITVFLHPIAG</sequence>
<accession>A0ABV6WWG5</accession>
<evidence type="ECO:0000313" key="4">
    <source>
        <dbReference type="EMBL" id="MFC1429959.1"/>
    </source>
</evidence>
<dbReference type="RefSeq" id="WP_380548963.1">
    <property type="nucleotide sequence ID" value="NZ_JBHEZY010000001.1"/>
</dbReference>
<feature type="signal peptide" evidence="2">
    <location>
        <begin position="1"/>
        <end position="34"/>
    </location>
</feature>
<dbReference type="Gene3D" id="2.170.16.10">
    <property type="entry name" value="Hedgehog/Intein (Hint) domain"/>
    <property type="match status" value="1"/>
</dbReference>
<feature type="compositionally biased region" description="Low complexity" evidence="1">
    <location>
        <begin position="1521"/>
        <end position="1530"/>
    </location>
</feature>
<dbReference type="CDD" id="cd00161">
    <property type="entry name" value="beta-trefoil_Ricin-like"/>
    <property type="match status" value="1"/>
</dbReference>
<dbReference type="EMBL" id="JBHEZY010000001">
    <property type="protein sequence ID" value="MFC1429959.1"/>
    <property type="molecule type" value="Genomic_DNA"/>
</dbReference>
<keyword evidence="2" id="KW-0732">Signal</keyword>
<gene>
    <name evidence="4" type="ORF">ACEZDB_04710</name>
</gene>
<dbReference type="InterPro" id="IPR000772">
    <property type="entry name" value="Ricin_B_lectin"/>
</dbReference>
<dbReference type="SUPFAM" id="SSF50370">
    <property type="entry name" value="Ricin B-like lectins"/>
    <property type="match status" value="2"/>
</dbReference>
<dbReference type="Gene3D" id="2.80.10.50">
    <property type="match status" value="3"/>
</dbReference>
<proteinExistence type="predicted"/>
<evidence type="ECO:0000313" key="5">
    <source>
        <dbReference type="Proteomes" id="UP001592530"/>
    </source>
</evidence>
<dbReference type="SUPFAM" id="SSF51294">
    <property type="entry name" value="Hedgehog/intein (Hint) domain"/>
    <property type="match status" value="1"/>
</dbReference>
<dbReference type="InterPro" id="IPR035992">
    <property type="entry name" value="Ricin_B-like_lectins"/>
</dbReference>
<feature type="region of interest" description="Disordered" evidence="1">
    <location>
        <begin position="1176"/>
        <end position="1196"/>
    </location>
</feature>
<feature type="compositionally biased region" description="Low complexity" evidence="1">
    <location>
        <begin position="1187"/>
        <end position="1196"/>
    </location>
</feature>
<protein>
    <submittedName>
        <fullName evidence="4">Ricin-type beta-trefoil lectin domain protein</fullName>
    </submittedName>
</protein>
<feature type="domain" description="Ricin B lectin" evidence="3">
    <location>
        <begin position="488"/>
        <end position="636"/>
    </location>
</feature>
<comment type="caution">
    <text evidence="4">The sequence shown here is derived from an EMBL/GenBank/DDBJ whole genome shotgun (WGS) entry which is preliminary data.</text>
</comment>
<feature type="chain" id="PRO_5046005325" evidence="2">
    <location>
        <begin position="35"/>
        <end position="2096"/>
    </location>
</feature>
<dbReference type="SMART" id="SM00458">
    <property type="entry name" value="RICIN"/>
    <property type="match status" value="2"/>
</dbReference>
<dbReference type="Pfam" id="PF07591">
    <property type="entry name" value="PT-HINT"/>
    <property type="match status" value="1"/>
</dbReference>
<evidence type="ECO:0000259" key="3">
    <source>
        <dbReference type="SMART" id="SM00458"/>
    </source>
</evidence>
<name>A0ABV6WWG5_9ACTN</name>
<evidence type="ECO:0000256" key="2">
    <source>
        <dbReference type="SAM" id="SignalP"/>
    </source>
</evidence>
<feature type="domain" description="Ricin B lectin" evidence="3">
    <location>
        <begin position="371"/>
        <end position="483"/>
    </location>
</feature>
<dbReference type="Pfam" id="PF21111">
    <property type="entry name" value="CDI_toxin_EC869_like"/>
    <property type="match status" value="1"/>
</dbReference>
<dbReference type="CDD" id="cd00081">
    <property type="entry name" value="Hint"/>
    <property type="match status" value="1"/>
</dbReference>
<organism evidence="4 5">
    <name type="scientific">Streptacidiphilus alkalitolerans</name>
    <dbReference type="NCBI Taxonomy" id="3342712"/>
    <lineage>
        <taxon>Bacteria</taxon>
        <taxon>Bacillati</taxon>
        <taxon>Actinomycetota</taxon>
        <taxon>Actinomycetes</taxon>
        <taxon>Kitasatosporales</taxon>
        <taxon>Streptomycetaceae</taxon>
        <taxon>Streptacidiphilus</taxon>
    </lineage>
</organism>